<dbReference type="RefSeq" id="WP_216064551.1">
    <property type="nucleotide sequence ID" value="NZ_CP123764.1"/>
</dbReference>
<reference evidence="1" key="1">
    <citation type="submission" date="2023-07" db="EMBL/GenBank/DDBJ databases">
        <title>Genome content predicts the carbon catabolic preferences of heterotrophic bacteria.</title>
        <authorList>
            <person name="Gralka M."/>
        </authorList>
    </citation>
    <scope>NUCLEOTIDE SEQUENCE</scope>
    <source>
        <strain evidence="1">I3M17_2</strain>
    </source>
</reference>
<name>A0AAW7X809_9GAMM</name>
<comment type="caution">
    <text evidence="1">The sequence shown here is derived from an EMBL/GenBank/DDBJ whole genome shotgun (WGS) entry which is preliminary data.</text>
</comment>
<dbReference type="EMBL" id="JAUOPB010000010">
    <property type="protein sequence ID" value="MDO6423715.1"/>
    <property type="molecule type" value="Genomic_DNA"/>
</dbReference>
<sequence>MKAKSSAHYQREYRQRLRDMGLVKKEVWILPANAKQLTVYEKLLRQPQPVNVIGKGEGVMTTPIKTWTTQSLHEALLNEELFTSGSATAELIDGVEPALHIVMLEYGDLPLFLTVAGEQIIVEAVLWGADEVSDIAKFNDTILRTHKYFPLSTISLDTLSDGKDYYHMFGALSAASILPNIIFEIETLASNVINATEAYGEYLTPSIAAKG</sequence>
<dbReference type="Proteomes" id="UP001169760">
    <property type="component" value="Unassembled WGS sequence"/>
</dbReference>
<evidence type="ECO:0000313" key="2">
    <source>
        <dbReference type="Proteomes" id="UP001169760"/>
    </source>
</evidence>
<dbReference type="Pfam" id="PF09938">
    <property type="entry name" value="DUF2170"/>
    <property type="match status" value="1"/>
</dbReference>
<proteinExistence type="predicted"/>
<organism evidence="1 2">
    <name type="scientific">Saccharophagus degradans</name>
    <dbReference type="NCBI Taxonomy" id="86304"/>
    <lineage>
        <taxon>Bacteria</taxon>
        <taxon>Pseudomonadati</taxon>
        <taxon>Pseudomonadota</taxon>
        <taxon>Gammaproteobacteria</taxon>
        <taxon>Cellvibrionales</taxon>
        <taxon>Cellvibrionaceae</taxon>
        <taxon>Saccharophagus</taxon>
    </lineage>
</organism>
<accession>A0AAW7X809</accession>
<gene>
    <name evidence="1" type="ORF">Q4521_14630</name>
</gene>
<protein>
    <submittedName>
        <fullName evidence="1">YjfI family protein</fullName>
    </submittedName>
</protein>
<dbReference type="InterPro" id="IPR019231">
    <property type="entry name" value="DUF2170"/>
</dbReference>
<dbReference type="AlphaFoldDB" id="A0AAW7X809"/>
<evidence type="ECO:0000313" key="1">
    <source>
        <dbReference type="EMBL" id="MDO6423715.1"/>
    </source>
</evidence>